<organism evidence="2 3">
    <name type="scientific">Trifolium medium</name>
    <dbReference type="NCBI Taxonomy" id="97028"/>
    <lineage>
        <taxon>Eukaryota</taxon>
        <taxon>Viridiplantae</taxon>
        <taxon>Streptophyta</taxon>
        <taxon>Embryophyta</taxon>
        <taxon>Tracheophyta</taxon>
        <taxon>Spermatophyta</taxon>
        <taxon>Magnoliopsida</taxon>
        <taxon>eudicotyledons</taxon>
        <taxon>Gunneridae</taxon>
        <taxon>Pentapetalae</taxon>
        <taxon>rosids</taxon>
        <taxon>fabids</taxon>
        <taxon>Fabales</taxon>
        <taxon>Fabaceae</taxon>
        <taxon>Papilionoideae</taxon>
        <taxon>50 kb inversion clade</taxon>
        <taxon>NPAAA clade</taxon>
        <taxon>Hologalegina</taxon>
        <taxon>IRL clade</taxon>
        <taxon>Trifolieae</taxon>
        <taxon>Trifolium</taxon>
    </lineage>
</organism>
<accession>A0A392QCI5</accession>
<feature type="region of interest" description="Disordered" evidence="1">
    <location>
        <begin position="62"/>
        <end position="99"/>
    </location>
</feature>
<dbReference type="AlphaFoldDB" id="A0A392QCI5"/>
<protein>
    <submittedName>
        <fullName evidence="2">Uncharacterized protein</fullName>
    </submittedName>
</protein>
<sequence length="99" mass="11067">GLTTRAELVEVIKSLGKKVLGGIKYGFDNAVVQLKIANPGIEFNTEGTGMLRKVENGQFVIPEKYKQMEMEEDDEEVEEDDNPDEDHEEGHDESNRGDA</sequence>
<dbReference type="EMBL" id="LXQA010122714">
    <property type="protein sequence ID" value="MCI20985.1"/>
    <property type="molecule type" value="Genomic_DNA"/>
</dbReference>
<evidence type="ECO:0000313" key="2">
    <source>
        <dbReference type="EMBL" id="MCI20985.1"/>
    </source>
</evidence>
<evidence type="ECO:0000313" key="3">
    <source>
        <dbReference type="Proteomes" id="UP000265520"/>
    </source>
</evidence>
<feature type="non-terminal residue" evidence="2">
    <location>
        <position position="1"/>
    </location>
</feature>
<evidence type="ECO:0000256" key="1">
    <source>
        <dbReference type="SAM" id="MobiDB-lite"/>
    </source>
</evidence>
<feature type="compositionally biased region" description="Acidic residues" evidence="1">
    <location>
        <begin position="70"/>
        <end position="87"/>
    </location>
</feature>
<comment type="caution">
    <text evidence="2">The sequence shown here is derived from an EMBL/GenBank/DDBJ whole genome shotgun (WGS) entry which is preliminary data.</text>
</comment>
<keyword evidence="3" id="KW-1185">Reference proteome</keyword>
<proteinExistence type="predicted"/>
<feature type="compositionally biased region" description="Basic and acidic residues" evidence="1">
    <location>
        <begin position="88"/>
        <end position="99"/>
    </location>
</feature>
<name>A0A392QCI5_9FABA</name>
<reference evidence="2 3" key="1">
    <citation type="journal article" date="2018" name="Front. Plant Sci.">
        <title>Red Clover (Trifolium pratense) and Zigzag Clover (T. medium) - A Picture of Genomic Similarities and Differences.</title>
        <authorList>
            <person name="Dluhosova J."/>
            <person name="Istvanek J."/>
            <person name="Nedelnik J."/>
            <person name="Repkova J."/>
        </authorList>
    </citation>
    <scope>NUCLEOTIDE SEQUENCE [LARGE SCALE GENOMIC DNA]</scope>
    <source>
        <strain evidence="3">cv. 10/8</strain>
        <tissue evidence="2">Leaf</tissue>
    </source>
</reference>
<dbReference type="Proteomes" id="UP000265520">
    <property type="component" value="Unassembled WGS sequence"/>
</dbReference>